<evidence type="ECO:0000313" key="1">
    <source>
        <dbReference type="EMBL" id="VFR17511.1"/>
    </source>
</evidence>
<dbReference type="AlphaFoldDB" id="A0A484NXG2"/>
<protein>
    <submittedName>
        <fullName evidence="1">Uncharacterized protein</fullName>
    </submittedName>
</protein>
<name>A0A484NXG2_9ZZZZ</name>
<organism evidence="1">
    <name type="scientific">plant metagenome</name>
    <dbReference type="NCBI Taxonomy" id="1297885"/>
    <lineage>
        <taxon>unclassified sequences</taxon>
        <taxon>metagenomes</taxon>
        <taxon>organismal metagenomes</taxon>
    </lineage>
</organism>
<reference evidence="1" key="1">
    <citation type="submission" date="2019-03" db="EMBL/GenBank/DDBJ databases">
        <authorList>
            <person name="Danneels B."/>
        </authorList>
    </citation>
    <scope>NUCLEOTIDE SEQUENCE</scope>
</reference>
<dbReference type="EMBL" id="CAADHY010000010">
    <property type="protein sequence ID" value="VFR17511.1"/>
    <property type="molecule type" value="Genomic_DNA"/>
</dbReference>
<accession>A0A484NXG2</accession>
<sequence>MSGHVVVFAMSGERRPPAARAGGGGGRGILGSETFKRVSFSSRFSELLFADAVSFK</sequence>
<proteinExistence type="predicted"/>
<gene>
    <name evidence="1" type="ORF">AMP9_3160</name>
</gene>